<dbReference type="RefSeq" id="WP_088216616.1">
    <property type="nucleotide sequence ID" value="NZ_NIPW01000039.1"/>
</dbReference>
<protein>
    <submittedName>
        <fullName evidence="3">Alpha/beta hydrolase</fullName>
    </submittedName>
</protein>
<comment type="caution">
    <text evidence="3">The sequence shown here is derived from an EMBL/GenBank/DDBJ whole genome shotgun (WGS) entry which is preliminary data.</text>
</comment>
<dbReference type="OrthoDB" id="9771666at2"/>
<dbReference type="InterPro" id="IPR029058">
    <property type="entry name" value="AB_hydrolase_fold"/>
</dbReference>
<evidence type="ECO:0000259" key="2">
    <source>
        <dbReference type="Pfam" id="PF12697"/>
    </source>
</evidence>
<proteinExistence type="predicted"/>
<dbReference type="Gene3D" id="3.40.50.1820">
    <property type="entry name" value="alpha/beta hydrolase"/>
    <property type="match status" value="1"/>
</dbReference>
<dbReference type="Proteomes" id="UP000196878">
    <property type="component" value="Unassembled WGS sequence"/>
</dbReference>
<feature type="domain" description="AB hydrolase-1" evidence="2">
    <location>
        <begin position="73"/>
        <end position="228"/>
    </location>
</feature>
<gene>
    <name evidence="3" type="ORF">CDV49_17150</name>
</gene>
<dbReference type="PANTHER" id="PTHR48081:SF33">
    <property type="entry name" value="KYNURENINE FORMAMIDASE"/>
    <property type="match status" value="1"/>
</dbReference>
<reference evidence="3 4" key="1">
    <citation type="submission" date="2016-12" db="EMBL/GenBank/DDBJ databases">
        <title>Comparison of Traditional DNA-DNA Hybridization with In Silico Genomic Analysis.</title>
        <authorList>
            <person name="Nicholson A.C."/>
            <person name="Humrighouse B.W."/>
            <person name="Graziano J."/>
            <person name="Lasker B."/>
            <person name="Whitney A.M."/>
            <person name="Mcquiston J.R."/>
        </authorList>
    </citation>
    <scope>NUCLEOTIDE SEQUENCE [LARGE SCALE GENOMIC DNA]</scope>
    <source>
        <strain evidence="3 4">H2240</strain>
    </source>
</reference>
<dbReference type="InterPro" id="IPR000073">
    <property type="entry name" value="AB_hydrolase_1"/>
</dbReference>
<dbReference type="InterPro" id="IPR050300">
    <property type="entry name" value="GDXG_lipolytic_enzyme"/>
</dbReference>
<accession>A0A212A7I3</accession>
<evidence type="ECO:0000313" key="3">
    <source>
        <dbReference type="EMBL" id="OWJ75465.1"/>
    </source>
</evidence>
<organism evidence="3 4">
    <name type="scientific">Haematobacter genomosp. 1</name>
    <dbReference type="NCBI Taxonomy" id="366618"/>
    <lineage>
        <taxon>Bacteria</taxon>
        <taxon>Pseudomonadati</taxon>
        <taxon>Pseudomonadota</taxon>
        <taxon>Alphaproteobacteria</taxon>
        <taxon>Rhodobacterales</taxon>
        <taxon>Paracoccaceae</taxon>
        <taxon>Haematobacter</taxon>
    </lineage>
</organism>
<evidence type="ECO:0000313" key="4">
    <source>
        <dbReference type="Proteomes" id="UP000196878"/>
    </source>
</evidence>
<dbReference type="Pfam" id="PF12697">
    <property type="entry name" value="Abhydrolase_6"/>
    <property type="match status" value="1"/>
</dbReference>
<dbReference type="PANTHER" id="PTHR48081">
    <property type="entry name" value="AB HYDROLASE SUPERFAMILY PROTEIN C4A8.06C"/>
    <property type="match status" value="1"/>
</dbReference>
<evidence type="ECO:0000256" key="1">
    <source>
        <dbReference type="ARBA" id="ARBA00022801"/>
    </source>
</evidence>
<name>A0A212A7I3_9RHOB</name>
<dbReference type="GO" id="GO:0016787">
    <property type="term" value="F:hydrolase activity"/>
    <property type="evidence" value="ECO:0007669"/>
    <property type="project" value="UniProtKB-KW"/>
</dbReference>
<dbReference type="AlphaFoldDB" id="A0A212A7I3"/>
<keyword evidence="1 3" id="KW-0378">Hydrolase</keyword>
<dbReference type="EMBL" id="NIPW01000039">
    <property type="protein sequence ID" value="OWJ75465.1"/>
    <property type="molecule type" value="Genomic_DNA"/>
</dbReference>
<sequence>MIHHRIADFTDAYANTKYIAGGDRYPALWAERAASWREKAGERFTLRKEAYGPHQRNRYDLFLPEGTPRGLTVFVHGGYWMSLDPSFWSHLAEGAVARGYAVAMPGYVLCPEVSVSAISRQVAEAISHAAALVEGPIHLSGHSAGGHAVTRLMSEGSPLPEAVAGRVSSVLSISGLHDLRPLLATQMNATLRLDAAEAAAESPALLAPRGRFTLATWVGGAERSEFLRQSALLSNIWTGFGIGTANHVVPDRHHFNVLDALEKPESALTRALLAI</sequence>
<keyword evidence="4" id="KW-1185">Reference proteome</keyword>
<dbReference type="SUPFAM" id="SSF53474">
    <property type="entry name" value="alpha/beta-Hydrolases"/>
    <property type="match status" value="1"/>
</dbReference>